<evidence type="ECO:0000313" key="6">
    <source>
        <dbReference type="Proteomes" id="UP000799324"/>
    </source>
</evidence>
<name>A0A6A6T068_9PLEO</name>
<dbReference type="GO" id="GO:0070181">
    <property type="term" value="F:small ribosomal subunit rRNA binding"/>
    <property type="evidence" value="ECO:0007669"/>
    <property type="project" value="TreeGrafter"/>
</dbReference>
<dbReference type="InterPro" id="IPR001648">
    <property type="entry name" value="Ribosomal_bS18"/>
</dbReference>
<evidence type="ECO:0000256" key="1">
    <source>
        <dbReference type="ARBA" id="ARBA00005589"/>
    </source>
</evidence>
<dbReference type="SUPFAM" id="SSF46911">
    <property type="entry name" value="Ribosomal protein S18"/>
    <property type="match status" value="1"/>
</dbReference>
<dbReference type="PANTHER" id="PTHR13479">
    <property type="entry name" value="30S RIBOSOMAL PROTEIN S18"/>
    <property type="match status" value="1"/>
</dbReference>
<evidence type="ECO:0000256" key="3">
    <source>
        <dbReference type="ARBA" id="ARBA00023274"/>
    </source>
</evidence>
<dbReference type="GO" id="GO:0005763">
    <property type="term" value="C:mitochondrial small ribosomal subunit"/>
    <property type="evidence" value="ECO:0007669"/>
    <property type="project" value="TreeGrafter"/>
</dbReference>
<keyword evidence="6" id="KW-1185">Reference proteome</keyword>
<dbReference type="OrthoDB" id="21463at2759"/>
<proteinExistence type="inferred from homology"/>
<reference evidence="5" key="1">
    <citation type="journal article" date="2020" name="Stud. Mycol.">
        <title>101 Dothideomycetes genomes: a test case for predicting lifestyles and emergence of pathogens.</title>
        <authorList>
            <person name="Haridas S."/>
            <person name="Albert R."/>
            <person name="Binder M."/>
            <person name="Bloem J."/>
            <person name="Labutti K."/>
            <person name="Salamov A."/>
            <person name="Andreopoulos B."/>
            <person name="Baker S."/>
            <person name="Barry K."/>
            <person name="Bills G."/>
            <person name="Bluhm B."/>
            <person name="Cannon C."/>
            <person name="Castanera R."/>
            <person name="Culley D."/>
            <person name="Daum C."/>
            <person name="Ezra D."/>
            <person name="Gonzalez J."/>
            <person name="Henrissat B."/>
            <person name="Kuo A."/>
            <person name="Liang C."/>
            <person name="Lipzen A."/>
            <person name="Lutzoni F."/>
            <person name="Magnuson J."/>
            <person name="Mondo S."/>
            <person name="Nolan M."/>
            <person name="Ohm R."/>
            <person name="Pangilinan J."/>
            <person name="Park H.-J."/>
            <person name="Ramirez L."/>
            <person name="Alfaro M."/>
            <person name="Sun H."/>
            <person name="Tritt A."/>
            <person name="Yoshinaga Y."/>
            <person name="Zwiers L.-H."/>
            <person name="Turgeon B."/>
            <person name="Goodwin S."/>
            <person name="Spatafora J."/>
            <person name="Crous P."/>
            <person name="Grigoriev I."/>
        </authorList>
    </citation>
    <scope>NUCLEOTIDE SEQUENCE</scope>
    <source>
        <strain evidence="5">CBS 122681</strain>
    </source>
</reference>
<dbReference type="FunFam" id="4.10.640.10:FF:000013">
    <property type="entry name" value="37S ribosomal protein S18"/>
    <property type="match status" value="1"/>
</dbReference>
<evidence type="ECO:0000313" key="5">
    <source>
        <dbReference type="EMBL" id="KAF2653419.1"/>
    </source>
</evidence>
<dbReference type="EMBL" id="MU004381">
    <property type="protein sequence ID" value="KAF2653419.1"/>
    <property type="molecule type" value="Genomic_DNA"/>
</dbReference>
<dbReference type="GO" id="GO:0003735">
    <property type="term" value="F:structural constituent of ribosome"/>
    <property type="evidence" value="ECO:0007669"/>
    <property type="project" value="InterPro"/>
</dbReference>
<comment type="similarity">
    <text evidence="1">Belongs to the bacterial ribosomal protein bS18 family.</text>
</comment>
<organism evidence="5 6">
    <name type="scientific">Lophiostoma macrostomum CBS 122681</name>
    <dbReference type="NCBI Taxonomy" id="1314788"/>
    <lineage>
        <taxon>Eukaryota</taxon>
        <taxon>Fungi</taxon>
        <taxon>Dikarya</taxon>
        <taxon>Ascomycota</taxon>
        <taxon>Pezizomycotina</taxon>
        <taxon>Dothideomycetes</taxon>
        <taxon>Pleosporomycetidae</taxon>
        <taxon>Pleosporales</taxon>
        <taxon>Lophiostomataceae</taxon>
        <taxon>Lophiostoma</taxon>
    </lineage>
</organism>
<keyword evidence="2 5" id="KW-0689">Ribosomal protein</keyword>
<dbReference type="PANTHER" id="PTHR13479:SF40">
    <property type="entry name" value="SMALL RIBOSOMAL SUBUNIT PROTEIN BS18M"/>
    <property type="match status" value="1"/>
</dbReference>
<dbReference type="Proteomes" id="UP000799324">
    <property type="component" value="Unassembled WGS sequence"/>
</dbReference>
<evidence type="ECO:0000256" key="2">
    <source>
        <dbReference type="ARBA" id="ARBA00022980"/>
    </source>
</evidence>
<dbReference type="Gene3D" id="4.10.640.10">
    <property type="entry name" value="Ribosomal protein S18"/>
    <property type="match status" value="1"/>
</dbReference>
<evidence type="ECO:0000256" key="4">
    <source>
        <dbReference type="ARBA" id="ARBA00035264"/>
    </source>
</evidence>
<dbReference type="AlphaFoldDB" id="A0A6A6T068"/>
<keyword evidence="3" id="KW-0687">Ribonucleoprotein</keyword>
<dbReference type="InterPro" id="IPR036870">
    <property type="entry name" value="Ribosomal_bS18_sf"/>
</dbReference>
<accession>A0A6A6T068</accession>
<gene>
    <name evidence="5" type="ORF">K491DRAFT_602877</name>
</gene>
<sequence>MSLIRTPVWRRTSVVREGVRYVSNSRKHQSPIDSPPRAQNILDILPKSSAQSHPANATQPTTEARRVTAHDFARQNLDPQAYARQRDRSARLEDFTRQMYRKWNAGDVYAPHDLTGAEQKKWKSGKKTPQTDAFDVLGINPITEYKNYTMISEYITEMGRIKHSKDTGLRPVNQRKIAKAIRRAIGLGLMPSVHRHPLVLKKSLMSRFT</sequence>
<protein>
    <recommendedName>
        <fullName evidence="4">Small ribosomal subunit protein bS18m</fullName>
    </recommendedName>
</protein>
<dbReference type="Pfam" id="PF01084">
    <property type="entry name" value="Ribosomal_S18"/>
    <property type="match status" value="1"/>
</dbReference>
<dbReference type="GO" id="GO:0032543">
    <property type="term" value="P:mitochondrial translation"/>
    <property type="evidence" value="ECO:0007669"/>
    <property type="project" value="TreeGrafter"/>
</dbReference>